<dbReference type="AlphaFoldDB" id="A0A367YKH9"/>
<proteinExistence type="predicted"/>
<protein>
    <submittedName>
        <fullName evidence="1">Uncharacterized protein</fullName>
    </submittedName>
</protein>
<name>A0A367YKH9_9ASCO</name>
<sequence>MANLRSRASLGSGSVGVYIRQVMDENADLGSKLQFSQGYPLGVFDVSTPTPHSDPRTKQTVYIVNLGREKKIPSRTVQISCLKRQIQAILVLDLSVSSVFEQGVVLDTECSTGTRGNSEHAASDMA</sequence>
<gene>
    <name evidence="1" type="ORF">Cantr_02172</name>
</gene>
<evidence type="ECO:0000313" key="1">
    <source>
        <dbReference type="EMBL" id="RCK66393.1"/>
    </source>
</evidence>
<accession>A0A367YKH9</accession>
<reference evidence="1 2" key="1">
    <citation type="submission" date="2018-06" db="EMBL/GenBank/DDBJ databases">
        <title>Whole genome sequencing of Candida tropicalis (genome annotated by CSBL at Korea University).</title>
        <authorList>
            <person name="Ahn J."/>
        </authorList>
    </citation>
    <scope>NUCLEOTIDE SEQUENCE [LARGE SCALE GENOMIC DNA]</scope>
    <source>
        <strain evidence="1 2">ATCC 20962</strain>
    </source>
</reference>
<dbReference type="EMBL" id="QLNQ01000015">
    <property type="protein sequence ID" value="RCK66393.1"/>
    <property type="molecule type" value="Genomic_DNA"/>
</dbReference>
<keyword evidence="2" id="KW-1185">Reference proteome</keyword>
<evidence type="ECO:0000313" key="2">
    <source>
        <dbReference type="Proteomes" id="UP000253472"/>
    </source>
</evidence>
<organism evidence="1 2">
    <name type="scientific">Candida viswanathii</name>
    <dbReference type="NCBI Taxonomy" id="5486"/>
    <lineage>
        <taxon>Eukaryota</taxon>
        <taxon>Fungi</taxon>
        <taxon>Dikarya</taxon>
        <taxon>Ascomycota</taxon>
        <taxon>Saccharomycotina</taxon>
        <taxon>Pichiomycetes</taxon>
        <taxon>Debaryomycetaceae</taxon>
        <taxon>Candida/Lodderomyces clade</taxon>
        <taxon>Candida</taxon>
    </lineage>
</organism>
<comment type="caution">
    <text evidence="1">The sequence shown here is derived from an EMBL/GenBank/DDBJ whole genome shotgun (WGS) entry which is preliminary data.</text>
</comment>
<dbReference type="Proteomes" id="UP000253472">
    <property type="component" value="Unassembled WGS sequence"/>
</dbReference>